<organism evidence="1 2">
    <name type="scientific">Ideonella paludis</name>
    <dbReference type="NCBI Taxonomy" id="1233411"/>
    <lineage>
        <taxon>Bacteria</taxon>
        <taxon>Pseudomonadati</taxon>
        <taxon>Pseudomonadota</taxon>
        <taxon>Betaproteobacteria</taxon>
        <taxon>Burkholderiales</taxon>
        <taxon>Sphaerotilaceae</taxon>
        <taxon>Ideonella</taxon>
    </lineage>
</organism>
<name>A0ABS5DSK6_9BURK</name>
<keyword evidence="2" id="KW-1185">Reference proteome</keyword>
<gene>
    <name evidence="1" type="ORF">KAK11_02225</name>
</gene>
<reference evidence="1 2" key="1">
    <citation type="submission" date="2021-04" db="EMBL/GenBank/DDBJ databases">
        <title>The genome sequence of type strain Ideonella paludis KCTC 32238.</title>
        <authorList>
            <person name="Liu Y."/>
        </authorList>
    </citation>
    <scope>NUCLEOTIDE SEQUENCE [LARGE SCALE GENOMIC DNA]</scope>
    <source>
        <strain evidence="1 2">KCTC 32238</strain>
    </source>
</reference>
<evidence type="ECO:0000313" key="1">
    <source>
        <dbReference type="EMBL" id="MBQ0934128.1"/>
    </source>
</evidence>
<comment type="caution">
    <text evidence="1">The sequence shown here is derived from an EMBL/GenBank/DDBJ whole genome shotgun (WGS) entry which is preliminary data.</text>
</comment>
<sequence length="183" mass="20313">MTSYGLQADQAKKILERRTAARSQMKRLCSTGDASGFFDALKNLSKPGAPSTGIIMTRIEGLNNADGLYRQQHIQALTQMLASPSQYPAQFDRWLDSPGFSKVAKNIGVPTGAVSFIGDALMARFGLEQMLNYRRTRRCIGFFRCFTANELPEAQQTTVEAAADQLEMLIRTQRWDVLVAQGD</sequence>
<dbReference type="Proteomes" id="UP000672097">
    <property type="component" value="Unassembled WGS sequence"/>
</dbReference>
<dbReference type="EMBL" id="JAGQDG010000001">
    <property type="protein sequence ID" value="MBQ0934128.1"/>
    <property type="molecule type" value="Genomic_DNA"/>
</dbReference>
<proteinExistence type="predicted"/>
<evidence type="ECO:0000313" key="2">
    <source>
        <dbReference type="Proteomes" id="UP000672097"/>
    </source>
</evidence>
<protein>
    <submittedName>
        <fullName evidence="1">Uncharacterized protein</fullName>
    </submittedName>
</protein>
<dbReference type="RefSeq" id="WP_210805705.1">
    <property type="nucleotide sequence ID" value="NZ_JAGQDG010000001.1"/>
</dbReference>
<accession>A0ABS5DSK6</accession>